<dbReference type="InterPro" id="IPR050266">
    <property type="entry name" value="AB_hydrolase_sf"/>
</dbReference>
<feature type="signal peptide" evidence="3">
    <location>
        <begin position="1"/>
        <end position="22"/>
    </location>
</feature>
<feature type="chain" id="PRO_5042104207" description="AB hydrolase-1 domain-containing protein" evidence="3">
    <location>
        <begin position="23"/>
        <end position="338"/>
    </location>
</feature>
<comment type="caution">
    <text evidence="5">The sequence shown here is derived from an EMBL/GenBank/DDBJ whole genome shotgun (WGS) entry which is preliminary data.</text>
</comment>
<dbReference type="AlphaFoldDB" id="A0AAD3CRS8"/>
<dbReference type="SUPFAM" id="SSF53474">
    <property type="entry name" value="alpha/beta-Hydrolases"/>
    <property type="match status" value="1"/>
</dbReference>
<feature type="domain" description="AB hydrolase-1" evidence="4">
    <location>
        <begin position="87"/>
        <end position="203"/>
    </location>
</feature>
<dbReference type="InterPro" id="IPR000073">
    <property type="entry name" value="AB_hydrolase_1"/>
</dbReference>
<reference evidence="5 6" key="1">
    <citation type="journal article" date="2021" name="Sci. Rep.">
        <title>The genome of the diatom Chaetoceros tenuissimus carries an ancient integrated fragment of an extant virus.</title>
        <authorList>
            <person name="Hongo Y."/>
            <person name="Kimura K."/>
            <person name="Takaki Y."/>
            <person name="Yoshida Y."/>
            <person name="Baba S."/>
            <person name="Kobayashi G."/>
            <person name="Nagasaki K."/>
            <person name="Hano T."/>
            <person name="Tomaru Y."/>
        </authorList>
    </citation>
    <scope>NUCLEOTIDE SEQUENCE [LARGE SCALE GENOMIC DNA]</scope>
    <source>
        <strain evidence="5 6">NIES-3715</strain>
    </source>
</reference>
<dbReference type="Pfam" id="PF00561">
    <property type="entry name" value="Abhydrolase_1"/>
    <property type="match status" value="1"/>
</dbReference>
<protein>
    <recommendedName>
        <fullName evidence="4">AB hydrolase-1 domain-containing protein</fullName>
    </recommendedName>
</protein>
<proteinExistence type="inferred from homology"/>
<evidence type="ECO:0000313" key="5">
    <source>
        <dbReference type="EMBL" id="GFH51012.1"/>
    </source>
</evidence>
<evidence type="ECO:0000256" key="3">
    <source>
        <dbReference type="SAM" id="SignalP"/>
    </source>
</evidence>
<name>A0AAD3CRS8_9STRA</name>
<evidence type="ECO:0000256" key="2">
    <source>
        <dbReference type="ARBA" id="ARBA00022801"/>
    </source>
</evidence>
<accession>A0AAD3CRS8</accession>
<gene>
    <name evidence="5" type="ORF">CTEN210_07488</name>
</gene>
<keyword evidence="3" id="KW-0732">Signal</keyword>
<dbReference type="Proteomes" id="UP001054902">
    <property type="component" value="Unassembled WGS sequence"/>
</dbReference>
<evidence type="ECO:0000256" key="1">
    <source>
        <dbReference type="ARBA" id="ARBA00010088"/>
    </source>
</evidence>
<dbReference type="GO" id="GO:0008233">
    <property type="term" value="F:peptidase activity"/>
    <property type="evidence" value="ECO:0007669"/>
    <property type="project" value="InterPro"/>
</dbReference>
<dbReference type="Gene3D" id="3.40.50.1820">
    <property type="entry name" value="alpha/beta hydrolase"/>
    <property type="match status" value="1"/>
</dbReference>
<dbReference type="InterPro" id="IPR002410">
    <property type="entry name" value="Peptidase_S33"/>
</dbReference>
<dbReference type="PRINTS" id="PR00793">
    <property type="entry name" value="PROAMNOPTASE"/>
</dbReference>
<sequence>MRILEPFSVLIHFILLVGNCDAFLQSAPKSDGLRKLNASSGLSFDGSIEVSRTYQKDESSTDVTTTKHEIKYHIHNRMNLSSVQKAPILVLHGGPGVPSDYLHPLKDVIPYRSIVFYDQLGCGRSPGPECKDAYSLKDSVDDLELLIKKCGLRRFHLYGQSFGSILAFEYLKRLAEKSDGSRNESECLSVILSSGPSDVDQVEGVAGDLISKLMEEDNDESTIMERFRKRHQCQTEDKPQPLIDAYDHAGKPGIWRGTDSIKGWKAEKPSDSASRMPSALVMRGENDFVSDVCIQGWKQAFNHKFVRIKVLEGCSHHGLLEQPTVYGEIVDSFFSEYD</sequence>
<organism evidence="5 6">
    <name type="scientific">Chaetoceros tenuissimus</name>
    <dbReference type="NCBI Taxonomy" id="426638"/>
    <lineage>
        <taxon>Eukaryota</taxon>
        <taxon>Sar</taxon>
        <taxon>Stramenopiles</taxon>
        <taxon>Ochrophyta</taxon>
        <taxon>Bacillariophyta</taxon>
        <taxon>Coscinodiscophyceae</taxon>
        <taxon>Chaetocerotophycidae</taxon>
        <taxon>Chaetocerotales</taxon>
        <taxon>Chaetocerotaceae</taxon>
        <taxon>Chaetoceros</taxon>
    </lineage>
</organism>
<dbReference type="InterPro" id="IPR029058">
    <property type="entry name" value="AB_hydrolase_fold"/>
</dbReference>
<dbReference type="GO" id="GO:0006508">
    <property type="term" value="P:proteolysis"/>
    <property type="evidence" value="ECO:0007669"/>
    <property type="project" value="InterPro"/>
</dbReference>
<comment type="similarity">
    <text evidence="1">Belongs to the peptidase S33 family.</text>
</comment>
<evidence type="ECO:0000259" key="4">
    <source>
        <dbReference type="Pfam" id="PF00561"/>
    </source>
</evidence>
<evidence type="ECO:0000313" key="6">
    <source>
        <dbReference type="Proteomes" id="UP001054902"/>
    </source>
</evidence>
<keyword evidence="2" id="KW-0378">Hydrolase</keyword>
<dbReference type="EMBL" id="BLLK01000045">
    <property type="protein sequence ID" value="GFH51012.1"/>
    <property type="molecule type" value="Genomic_DNA"/>
</dbReference>
<dbReference type="GO" id="GO:0016020">
    <property type="term" value="C:membrane"/>
    <property type="evidence" value="ECO:0007669"/>
    <property type="project" value="TreeGrafter"/>
</dbReference>
<dbReference type="PANTHER" id="PTHR43798">
    <property type="entry name" value="MONOACYLGLYCEROL LIPASE"/>
    <property type="match status" value="1"/>
</dbReference>
<dbReference type="PANTHER" id="PTHR43798:SF27">
    <property type="entry name" value="HYDROLASE ALPHA_BETA HYDROLASE FOLD FAMILY"/>
    <property type="match status" value="1"/>
</dbReference>
<keyword evidence="6" id="KW-1185">Reference proteome</keyword>